<dbReference type="GO" id="GO:0035212">
    <property type="term" value="P:cell competition in a multicellular organism"/>
    <property type="evidence" value="ECO:0007669"/>
    <property type="project" value="EnsemblMetazoa"/>
</dbReference>
<dbReference type="Pfam" id="PF07717">
    <property type="entry name" value="OB_NTP_bind"/>
    <property type="match status" value="1"/>
</dbReference>
<evidence type="ECO:0000259" key="4">
    <source>
        <dbReference type="SMART" id="SM00847"/>
    </source>
</evidence>
<feature type="domain" description="Helicase-associated" evidence="4">
    <location>
        <begin position="689"/>
        <end position="793"/>
    </location>
</feature>
<dbReference type="HOGENOM" id="CLU_269635_0_0_1"/>
<dbReference type="PROSITE" id="PS50088">
    <property type="entry name" value="ANK_REPEAT"/>
    <property type="match status" value="1"/>
</dbReference>
<dbReference type="PANTHER" id="PTHR18934">
    <property type="entry name" value="ATP-DEPENDENT RNA HELICASE"/>
    <property type="match status" value="1"/>
</dbReference>
<dbReference type="Gene3D" id="3.40.50.300">
    <property type="entry name" value="P-loop containing nucleotide triphosphate hydrolases"/>
    <property type="match status" value="2"/>
</dbReference>
<dbReference type="InterPro" id="IPR011709">
    <property type="entry name" value="DEAD-box_helicase_OB_fold"/>
</dbReference>
<dbReference type="FunCoup" id="B4MRQ2">
    <property type="interactions" value="5"/>
</dbReference>
<reference evidence="5 6" key="1">
    <citation type="journal article" date="2007" name="Nature">
        <title>Evolution of genes and genomes on the Drosophila phylogeny.</title>
        <authorList>
            <consortium name="Drosophila 12 Genomes Consortium"/>
            <person name="Clark A.G."/>
            <person name="Eisen M.B."/>
            <person name="Smith D.R."/>
            <person name="Bergman C.M."/>
            <person name="Oliver B."/>
            <person name="Markow T.A."/>
            <person name="Kaufman T.C."/>
            <person name="Kellis M."/>
            <person name="Gelbart W."/>
            <person name="Iyer V.N."/>
            <person name="Pollard D.A."/>
            <person name="Sackton T.B."/>
            <person name="Larracuente A.M."/>
            <person name="Singh N.D."/>
            <person name="Abad J.P."/>
            <person name="Abt D.N."/>
            <person name="Adryan B."/>
            <person name="Aguade M."/>
            <person name="Akashi H."/>
            <person name="Anderson W.W."/>
            <person name="Aquadro C.F."/>
            <person name="Ardell D.H."/>
            <person name="Arguello R."/>
            <person name="Artieri C.G."/>
            <person name="Barbash D.A."/>
            <person name="Barker D."/>
            <person name="Barsanti P."/>
            <person name="Batterham P."/>
            <person name="Batzoglou S."/>
            <person name="Begun D."/>
            <person name="Bhutkar A."/>
            <person name="Blanco E."/>
            <person name="Bosak S.A."/>
            <person name="Bradley R.K."/>
            <person name="Brand A.D."/>
            <person name="Brent M.R."/>
            <person name="Brooks A.N."/>
            <person name="Brown R.H."/>
            <person name="Butlin R.K."/>
            <person name="Caggese C."/>
            <person name="Calvi B.R."/>
            <person name="Bernardo de Carvalho A."/>
            <person name="Caspi A."/>
            <person name="Castrezana S."/>
            <person name="Celniker S.E."/>
            <person name="Chang J.L."/>
            <person name="Chapple C."/>
            <person name="Chatterji S."/>
            <person name="Chinwalla A."/>
            <person name="Civetta A."/>
            <person name="Clifton S.W."/>
            <person name="Comeron J.M."/>
            <person name="Costello J.C."/>
            <person name="Coyne J.A."/>
            <person name="Daub J."/>
            <person name="David R.G."/>
            <person name="Delcher A.L."/>
            <person name="Delehaunty K."/>
            <person name="Do C.B."/>
            <person name="Ebling H."/>
            <person name="Edwards K."/>
            <person name="Eickbush T."/>
            <person name="Evans J.D."/>
            <person name="Filipski A."/>
            <person name="Findeiss S."/>
            <person name="Freyhult E."/>
            <person name="Fulton L."/>
            <person name="Fulton R."/>
            <person name="Garcia A.C."/>
            <person name="Gardiner A."/>
            <person name="Garfield D.A."/>
            <person name="Garvin B.E."/>
            <person name="Gibson G."/>
            <person name="Gilbert D."/>
            <person name="Gnerre S."/>
            <person name="Godfrey J."/>
            <person name="Good R."/>
            <person name="Gotea V."/>
            <person name="Gravely B."/>
            <person name="Greenberg A.J."/>
            <person name="Griffiths-Jones S."/>
            <person name="Gross S."/>
            <person name="Guigo R."/>
            <person name="Gustafson E.A."/>
            <person name="Haerty W."/>
            <person name="Hahn M.W."/>
            <person name="Halligan D.L."/>
            <person name="Halpern A.L."/>
            <person name="Halter G.M."/>
            <person name="Han M.V."/>
            <person name="Heger A."/>
            <person name="Hillier L."/>
            <person name="Hinrichs A.S."/>
            <person name="Holmes I."/>
            <person name="Hoskins R.A."/>
            <person name="Hubisz M.J."/>
            <person name="Hultmark D."/>
            <person name="Huntley M.A."/>
            <person name="Jaffe D.B."/>
            <person name="Jagadeeshan S."/>
            <person name="Jeck W.R."/>
            <person name="Johnson J."/>
            <person name="Jones C.D."/>
            <person name="Jordan W.C."/>
            <person name="Karpen G.H."/>
            <person name="Kataoka E."/>
            <person name="Keightley P.D."/>
            <person name="Kheradpour P."/>
            <person name="Kirkness E.F."/>
            <person name="Koerich L.B."/>
            <person name="Kristiansen K."/>
            <person name="Kudrna D."/>
            <person name="Kulathinal R.J."/>
            <person name="Kumar S."/>
            <person name="Kwok R."/>
            <person name="Lander E."/>
            <person name="Langley C.H."/>
            <person name="Lapoint R."/>
            <person name="Lazzaro B.P."/>
            <person name="Lee S.J."/>
            <person name="Levesque L."/>
            <person name="Li R."/>
            <person name="Lin C.F."/>
            <person name="Lin M.F."/>
            <person name="Lindblad-Toh K."/>
            <person name="Llopart A."/>
            <person name="Long M."/>
            <person name="Low L."/>
            <person name="Lozovsky E."/>
            <person name="Lu J."/>
            <person name="Luo M."/>
            <person name="Machado C.A."/>
            <person name="Makalowski W."/>
            <person name="Marzo M."/>
            <person name="Matsuda M."/>
            <person name="Matzkin L."/>
            <person name="McAllister B."/>
            <person name="McBride C.S."/>
            <person name="McKernan B."/>
            <person name="McKernan K."/>
            <person name="Mendez-Lago M."/>
            <person name="Minx P."/>
            <person name="Mollenhauer M.U."/>
            <person name="Montooth K."/>
            <person name="Mount S.M."/>
            <person name="Mu X."/>
            <person name="Myers E."/>
            <person name="Negre B."/>
            <person name="Newfeld S."/>
            <person name="Nielsen R."/>
            <person name="Noor M.A."/>
            <person name="O'Grady P."/>
            <person name="Pachter L."/>
            <person name="Papaceit M."/>
            <person name="Parisi M.J."/>
            <person name="Parisi M."/>
            <person name="Parts L."/>
            <person name="Pedersen J.S."/>
            <person name="Pesole G."/>
            <person name="Phillippy A.M."/>
            <person name="Ponting C.P."/>
            <person name="Pop M."/>
            <person name="Porcelli D."/>
            <person name="Powell J.R."/>
            <person name="Prohaska S."/>
            <person name="Pruitt K."/>
            <person name="Puig M."/>
            <person name="Quesneville H."/>
            <person name="Ram K.R."/>
            <person name="Rand D."/>
            <person name="Rasmussen M.D."/>
            <person name="Reed L.K."/>
            <person name="Reenan R."/>
            <person name="Reily A."/>
            <person name="Remington K.A."/>
            <person name="Rieger T.T."/>
            <person name="Ritchie M.G."/>
            <person name="Robin C."/>
            <person name="Rogers Y.H."/>
            <person name="Rohde C."/>
            <person name="Rozas J."/>
            <person name="Rubenfield M.J."/>
            <person name="Ruiz A."/>
            <person name="Russo S."/>
            <person name="Salzberg S.L."/>
            <person name="Sanchez-Gracia A."/>
            <person name="Saranga D.J."/>
            <person name="Sato H."/>
            <person name="Schaeffer S.W."/>
            <person name="Schatz M.C."/>
            <person name="Schlenke T."/>
            <person name="Schwartz R."/>
            <person name="Segarra C."/>
            <person name="Singh R.S."/>
            <person name="Sirot L."/>
            <person name="Sirota M."/>
            <person name="Sisneros N.B."/>
            <person name="Smith C.D."/>
            <person name="Smith T.F."/>
            <person name="Spieth J."/>
            <person name="Stage D.E."/>
            <person name="Stark A."/>
            <person name="Stephan W."/>
            <person name="Strausberg R.L."/>
            <person name="Strempel S."/>
            <person name="Sturgill D."/>
            <person name="Sutton G."/>
            <person name="Sutton G.G."/>
            <person name="Tao W."/>
            <person name="Teichmann S."/>
            <person name="Tobari Y.N."/>
            <person name="Tomimura Y."/>
            <person name="Tsolas J.M."/>
            <person name="Valente V.L."/>
            <person name="Venter E."/>
            <person name="Venter J.C."/>
            <person name="Vicario S."/>
            <person name="Vieira F.G."/>
            <person name="Vilella A.J."/>
            <person name="Villasante A."/>
            <person name="Walenz B."/>
            <person name="Wang J."/>
            <person name="Wasserman M."/>
            <person name="Watts T."/>
            <person name="Wilson D."/>
            <person name="Wilson R.K."/>
            <person name="Wing R.A."/>
            <person name="Wolfner M.F."/>
            <person name="Wong A."/>
            <person name="Wong G.K."/>
            <person name="Wu C.I."/>
            <person name="Wu G."/>
            <person name="Yamamoto D."/>
            <person name="Yang H.P."/>
            <person name="Yang S.P."/>
            <person name="Yorke J.A."/>
            <person name="Yoshida K."/>
            <person name="Zdobnov E."/>
            <person name="Zhang P."/>
            <person name="Zhang Y."/>
            <person name="Zimin A.V."/>
            <person name="Baldwin J."/>
            <person name="Abdouelleil A."/>
            <person name="Abdulkadir J."/>
            <person name="Abebe A."/>
            <person name="Abera B."/>
            <person name="Abreu J."/>
            <person name="Acer S.C."/>
            <person name="Aftuck L."/>
            <person name="Alexander A."/>
            <person name="An P."/>
            <person name="Anderson E."/>
            <person name="Anderson S."/>
            <person name="Arachi H."/>
            <person name="Azer M."/>
            <person name="Bachantsang P."/>
            <person name="Barry A."/>
            <person name="Bayul T."/>
            <person name="Berlin A."/>
            <person name="Bessette D."/>
            <person name="Bloom T."/>
            <person name="Blye J."/>
            <person name="Boguslavskiy L."/>
            <person name="Bonnet C."/>
            <person name="Boukhgalter B."/>
            <person name="Bourzgui I."/>
            <person name="Brown A."/>
            <person name="Cahill P."/>
            <person name="Channer S."/>
            <person name="Cheshatsang Y."/>
            <person name="Chuda L."/>
            <person name="Citroen M."/>
            <person name="Collymore A."/>
            <person name="Cooke P."/>
            <person name="Costello M."/>
            <person name="D'Aco K."/>
            <person name="Daza R."/>
            <person name="De Haan G."/>
            <person name="DeGray S."/>
            <person name="DeMaso C."/>
            <person name="Dhargay N."/>
            <person name="Dooley K."/>
            <person name="Dooley E."/>
            <person name="Doricent M."/>
            <person name="Dorje P."/>
            <person name="Dorjee K."/>
            <person name="Dupes A."/>
            <person name="Elong R."/>
            <person name="Falk J."/>
            <person name="Farina A."/>
            <person name="Faro S."/>
            <person name="Ferguson D."/>
            <person name="Fisher S."/>
            <person name="Foley C.D."/>
            <person name="Franke A."/>
            <person name="Friedrich D."/>
            <person name="Gadbois L."/>
            <person name="Gearin G."/>
            <person name="Gearin C.R."/>
            <person name="Giannoukos G."/>
            <person name="Goode T."/>
            <person name="Graham J."/>
            <person name="Grandbois E."/>
            <person name="Grewal S."/>
            <person name="Gyaltsen K."/>
            <person name="Hafez N."/>
            <person name="Hagos B."/>
            <person name="Hall J."/>
            <person name="Henson C."/>
            <person name="Hollinger A."/>
            <person name="Honan T."/>
            <person name="Huard M.D."/>
            <person name="Hughes L."/>
            <person name="Hurhula B."/>
            <person name="Husby M.E."/>
            <person name="Kamat A."/>
            <person name="Kanga B."/>
            <person name="Kashin S."/>
            <person name="Khazanovich D."/>
            <person name="Kisner P."/>
            <person name="Lance K."/>
            <person name="Lara M."/>
            <person name="Lee W."/>
            <person name="Lennon N."/>
            <person name="Letendre F."/>
            <person name="LeVine R."/>
            <person name="Lipovsky A."/>
            <person name="Liu X."/>
            <person name="Liu J."/>
            <person name="Liu S."/>
            <person name="Lokyitsang T."/>
            <person name="Lokyitsang Y."/>
            <person name="Lubonja R."/>
            <person name="Lui A."/>
            <person name="MacDonald P."/>
            <person name="Magnisalis V."/>
            <person name="Maru K."/>
            <person name="Matthews C."/>
            <person name="McCusker W."/>
            <person name="McDonough S."/>
            <person name="Mehta T."/>
            <person name="Meldrim J."/>
            <person name="Meneus L."/>
            <person name="Mihai O."/>
            <person name="Mihalev A."/>
            <person name="Mihova T."/>
            <person name="Mittelman R."/>
            <person name="Mlenga V."/>
            <person name="Montmayeur A."/>
            <person name="Mulrain L."/>
            <person name="Navidi A."/>
            <person name="Naylor J."/>
            <person name="Negash T."/>
            <person name="Nguyen T."/>
            <person name="Nguyen N."/>
            <person name="Nicol R."/>
            <person name="Norbu C."/>
            <person name="Norbu N."/>
            <person name="Novod N."/>
            <person name="O'Neill B."/>
            <person name="Osman S."/>
            <person name="Markiewicz E."/>
            <person name="Oyono O.L."/>
            <person name="Patti C."/>
            <person name="Phunkhang P."/>
            <person name="Pierre F."/>
            <person name="Priest M."/>
            <person name="Raghuraman S."/>
            <person name="Rege F."/>
            <person name="Reyes R."/>
            <person name="Rise C."/>
            <person name="Rogov P."/>
            <person name="Ross K."/>
            <person name="Ryan E."/>
            <person name="Settipalli S."/>
            <person name="Shea T."/>
            <person name="Sherpa N."/>
            <person name="Shi L."/>
            <person name="Shih D."/>
            <person name="Sparrow T."/>
            <person name="Spaulding J."/>
            <person name="Stalker J."/>
            <person name="Stange-Thomann N."/>
            <person name="Stavropoulos S."/>
            <person name="Stone C."/>
            <person name="Strader C."/>
            <person name="Tesfaye S."/>
            <person name="Thomson T."/>
            <person name="Thoulutsang Y."/>
            <person name="Thoulutsang D."/>
            <person name="Topham K."/>
            <person name="Topping I."/>
            <person name="Tsamla T."/>
            <person name="Vassiliev H."/>
            <person name="Vo A."/>
            <person name="Wangchuk T."/>
            <person name="Wangdi T."/>
            <person name="Weiand M."/>
            <person name="Wilkinson J."/>
            <person name="Wilson A."/>
            <person name="Yadav S."/>
            <person name="Young G."/>
            <person name="Yu Q."/>
            <person name="Zembek L."/>
            <person name="Zhong D."/>
            <person name="Zimmer A."/>
            <person name="Zwirko Z."/>
            <person name="Jaffe D.B."/>
            <person name="Alvarez P."/>
            <person name="Brockman W."/>
            <person name="Butler J."/>
            <person name="Chin C."/>
            <person name="Gnerre S."/>
            <person name="Grabherr M."/>
            <person name="Kleber M."/>
            <person name="Mauceli E."/>
            <person name="MacCallum I."/>
        </authorList>
    </citation>
    <scope>NUCLEOTIDE SEQUENCE [LARGE SCALE GENOMIC DNA]</scope>
    <source>
        <strain evidence="6">Tucson 14030-0811.24</strain>
    </source>
</reference>
<dbReference type="SUPFAM" id="SSF48403">
    <property type="entry name" value="Ankyrin repeat"/>
    <property type="match status" value="1"/>
</dbReference>
<keyword evidence="6" id="KW-1185">Reference proteome</keyword>
<dbReference type="GO" id="GO:0005524">
    <property type="term" value="F:ATP binding"/>
    <property type="evidence" value="ECO:0007669"/>
    <property type="project" value="UniProtKB-KW"/>
</dbReference>
<dbReference type="Pfam" id="PF04408">
    <property type="entry name" value="WHD_HA2"/>
    <property type="match status" value="1"/>
</dbReference>
<dbReference type="Proteomes" id="UP000007798">
    <property type="component" value="Unassembled WGS sequence"/>
</dbReference>
<accession>B4MRQ2</accession>
<dbReference type="OrthoDB" id="6103986at2759"/>
<dbReference type="InterPro" id="IPR048333">
    <property type="entry name" value="HA2_WH"/>
</dbReference>
<evidence type="ECO:0000256" key="3">
    <source>
        <dbReference type="PROSITE-ProRule" id="PRU00023"/>
    </source>
</evidence>
<dbReference type="SUPFAM" id="SSF52540">
    <property type="entry name" value="P-loop containing nucleoside triphosphate hydrolases"/>
    <property type="match status" value="2"/>
</dbReference>
<dbReference type="GO" id="GO:0000900">
    <property type="term" value="F:mRNA regulatory element binding translation repressor activity"/>
    <property type="evidence" value="ECO:0007669"/>
    <property type="project" value="EnsemblMetazoa"/>
</dbReference>
<sequence>MNQIIQEKFIPQQLLHFLAGRRCCQAFPCTFRTTDHQVFINSARALGLRSLCVFNNGLTIKVFKQACRHYLEEPKVLALSSTTIMNMFTLLSRASLMAKDLEICPDYMGLGEVEIEVPQLAVQLPLSQIQPAMPRFKTESQRNILRSFPGYSSTPEVLNSIYSHRVVAFNADLYWDKSVYIPLILLDDCEQKKTGLRIMCIERDQIIAIHNSQRMAQFFVEEVGNTVGIDVPQSTIISPSTQIIYSTAKQFLRSMVSHNSEKFQNISHFVVNDVHHHEPFTDILLGELRDALNKSLNFRIILLSQLASPTKYINFFGEGAELSMERLHLTGPRISYLEDIHSCIALAGIHKGPDIYKDLPQVFRNKNQRNEQMDKCLQVYEELGTDVSIRPFLYAINYELVPINYRHSISGKTAVLIASQLNNARHLRLLLYMGADPYMVDEQHQNAISLAAMKGNSECIDVLNNYSLHGYVVKNAKPEFIDYDLIIDIMYLLATKPEFSPGKCTLRNILIILPSYYHIVKLNYMLLSHCLTENLQEFSIFLLHEDMTKEYVDTIINARSDTVMVVLATEIIESLPLPISFKYEIDTACQRTSVYDSNSYCVYDRYEWVAKDCLFRRQLLLDAEAKDTHCFRLISKNACEVLNETSRPLLQSMQLDKICLLVKLLSPYTVISEYLSFAISAPPLINVHHTVQILKKIEALNDGEEVTWLGCRLLDIPVPCQLGRTLIFGILLRCLDPILTIVSAMVNTDPLGIPFNEDIDQLWDRFTIYIQCRIKNERARLAENQYSDHFIFVRLFQEWHSRMTKKPTTFLCLTDEYDFVLNGLMERVHATRCEIVRALEQANLIHSEGSLSLETINLKSASWPTVKAALTGGMYPNICAVDNERNCLKSAYSVNVHLHPNTVLRDFLEPFTKSAQKFRTPWIVCSKQKNHIVYASVVVPMAVALFAGSSHLRSSQVCDTNPATNDRNVQLFIDEWIWMVMPKSVIELVMKTRQYFFKSYHYLLKYCSQPEMWSRNANYSLLYDTLATAFENEETEAGFQKISEIDYQPFVKITNNYILAVNQNFSWNQEIDDNFDLTQRAAPYDLNTHFVERQFFLLHTKESADDFFLNINEAYIERVLGKFARPIESPNRHIFVILYSKNPDVMLSVSRARTLNGEFTLKEYFRNTIPVYEMLEACATINVNVPNFDGRLISCLIDKRVGKLIMDLFAFRHHWIHKR</sequence>
<proteinExistence type="predicted"/>
<dbReference type="PANTHER" id="PTHR18934:SF213">
    <property type="entry name" value="3'-5' RNA HELICASE YTHDC2"/>
    <property type="match status" value="1"/>
</dbReference>
<dbReference type="AlphaFoldDB" id="B4MRQ2"/>
<gene>
    <name evidence="5" type="primary">Dwil\GK15867</name>
    <name evidence="5" type="ORF">Dwil_GK15867</name>
</gene>
<evidence type="ECO:0000313" key="6">
    <source>
        <dbReference type="Proteomes" id="UP000007798"/>
    </source>
</evidence>
<dbReference type="InterPro" id="IPR036770">
    <property type="entry name" value="Ankyrin_rpt-contain_sf"/>
</dbReference>
<dbReference type="SMART" id="SM00847">
    <property type="entry name" value="HA2"/>
    <property type="match status" value="1"/>
</dbReference>
<evidence type="ECO:0000313" key="5">
    <source>
        <dbReference type="EMBL" id="EDW74791.2"/>
    </source>
</evidence>
<dbReference type="GO" id="GO:0030718">
    <property type="term" value="P:germ-line stem cell population maintenance"/>
    <property type="evidence" value="ECO:0007669"/>
    <property type="project" value="EnsemblMetazoa"/>
</dbReference>
<dbReference type="InterPro" id="IPR027417">
    <property type="entry name" value="P-loop_NTPase"/>
</dbReference>
<organism evidence="5 6">
    <name type="scientific">Drosophila willistoni</name>
    <name type="common">Fruit fly</name>
    <dbReference type="NCBI Taxonomy" id="7260"/>
    <lineage>
        <taxon>Eukaryota</taxon>
        <taxon>Metazoa</taxon>
        <taxon>Ecdysozoa</taxon>
        <taxon>Arthropoda</taxon>
        <taxon>Hexapoda</taxon>
        <taxon>Insecta</taxon>
        <taxon>Pterygota</taxon>
        <taxon>Neoptera</taxon>
        <taxon>Endopterygota</taxon>
        <taxon>Diptera</taxon>
        <taxon>Brachycera</taxon>
        <taxon>Muscomorpha</taxon>
        <taxon>Ephydroidea</taxon>
        <taxon>Drosophilidae</taxon>
        <taxon>Drosophila</taxon>
        <taxon>Sophophora</taxon>
    </lineage>
</organism>
<dbReference type="STRING" id="7260.B4MRQ2"/>
<evidence type="ECO:0000256" key="2">
    <source>
        <dbReference type="ARBA" id="ARBA00022840"/>
    </source>
</evidence>
<dbReference type="eggNOG" id="KOG0920">
    <property type="taxonomic scope" value="Eukaryota"/>
</dbReference>
<dbReference type="Pfam" id="PF21010">
    <property type="entry name" value="HA2_C"/>
    <property type="match status" value="1"/>
</dbReference>
<name>B4MRQ2_DROWI</name>
<dbReference type="GO" id="GO:0098730">
    <property type="term" value="P:male germline stem cell symmetric division"/>
    <property type="evidence" value="ECO:0007669"/>
    <property type="project" value="EnsemblMetazoa"/>
</dbReference>
<keyword evidence="2" id="KW-0067">ATP-binding</keyword>
<keyword evidence="1" id="KW-0547">Nucleotide-binding</keyword>
<dbReference type="EMBL" id="CH963850">
    <property type="protein sequence ID" value="EDW74791.2"/>
    <property type="molecule type" value="Genomic_DNA"/>
</dbReference>
<dbReference type="InParanoid" id="B4MRQ2"/>
<protein>
    <recommendedName>
        <fullName evidence="4">Helicase-associated domain-containing protein</fullName>
    </recommendedName>
</protein>
<dbReference type="InterPro" id="IPR007502">
    <property type="entry name" value="Helicase-assoc_dom"/>
</dbReference>
<dbReference type="GO" id="GO:0003723">
    <property type="term" value="F:RNA binding"/>
    <property type="evidence" value="ECO:0007669"/>
    <property type="project" value="TreeGrafter"/>
</dbReference>
<keyword evidence="3" id="KW-0040">ANK repeat</keyword>
<evidence type="ECO:0000256" key="1">
    <source>
        <dbReference type="ARBA" id="ARBA00022741"/>
    </source>
</evidence>
<dbReference type="Gene3D" id="1.20.120.1080">
    <property type="match status" value="1"/>
</dbReference>
<feature type="repeat" description="ANK" evidence="3">
    <location>
        <begin position="410"/>
        <end position="442"/>
    </location>
</feature>
<dbReference type="Gene3D" id="1.25.40.20">
    <property type="entry name" value="Ankyrin repeat-containing domain"/>
    <property type="match status" value="1"/>
</dbReference>
<dbReference type="InterPro" id="IPR002110">
    <property type="entry name" value="Ankyrin_rpt"/>
</dbReference>